<dbReference type="InterPro" id="IPR005615">
    <property type="entry name" value="Glutathione_synthase"/>
</dbReference>
<keyword evidence="2" id="KW-1185">Reference proteome</keyword>
<dbReference type="SUPFAM" id="SSF56059">
    <property type="entry name" value="Glutathione synthetase ATP-binding domain-like"/>
    <property type="match status" value="1"/>
</dbReference>
<dbReference type="InterPro" id="IPR014709">
    <property type="entry name" value="Glutathione_synthase_C_euk"/>
</dbReference>
<dbReference type="PANTHER" id="PTHR11130:SF0">
    <property type="entry name" value="GLUTATHIONE SYNTHETASE"/>
    <property type="match status" value="1"/>
</dbReference>
<reference evidence="1 2" key="1">
    <citation type="submission" date="2024-10" db="EMBL/GenBank/DDBJ databases">
        <authorList>
            <person name="Kim D."/>
        </authorList>
    </citation>
    <scope>NUCLEOTIDE SEQUENCE [LARGE SCALE GENOMIC DNA]</scope>
    <source>
        <strain evidence="1">BH-2024</strain>
    </source>
</reference>
<dbReference type="InterPro" id="IPR014049">
    <property type="entry name" value="Glutathione_synthase_N_euk"/>
</dbReference>
<dbReference type="Gene3D" id="3.30.470.20">
    <property type="entry name" value="ATP-grasp fold, B domain"/>
    <property type="match status" value="1"/>
</dbReference>
<dbReference type="Gene3D" id="1.10.1080.10">
    <property type="entry name" value="Glutathione Synthetase, Chain A, domain 3"/>
    <property type="match status" value="1"/>
</dbReference>
<evidence type="ECO:0000313" key="1">
    <source>
        <dbReference type="EMBL" id="KAL3111703.1"/>
    </source>
</evidence>
<organism evidence="1 2">
    <name type="scientific">Heterodera trifolii</name>
    <dbReference type="NCBI Taxonomy" id="157864"/>
    <lineage>
        <taxon>Eukaryota</taxon>
        <taxon>Metazoa</taxon>
        <taxon>Ecdysozoa</taxon>
        <taxon>Nematoda</taxon>
        <taxon>Chromadorea</taxon>
        <taxon>Rhabditida</taxon>
        <taxon>Tylenchina</taxon>
        <taxon>Tylenchomorpha</taxon>
        <taxon>Tylenchoidea</taxon>
        <taxon>Heteroderidae</taxon>
        <taxon>Heteroderinae</taxon>
        <taxon>Heterodera</taxon>
    </lineage>
</organism>
<accession>A0ABD2L988</accession>
<name>A0ABD2L988_9BILA</name>
<evidence type="ECO:0000313" key="2">
    <source>
        <dbReference type="Proteomes" id="UP001620626"/>
    </source>
</evidence>
<dbReference type="InterPro" id="IPR037013">
    <property type="entry name" value="GSH-S_sub-bd_sf"/>
</dbReference>
<dbReference type="Gene3D" id="3.40.50.1760">
    <property type="entry name" value="Glutathione synthase, substrate-binding domain superfamily, eukaryotic"/>
    <property type="match status" value="1"/>
</dbReference>
<sequence length="217" mass="24954">MEVRRTIERSTAIKAPSFLAVLAHSKKIQQVFSEPGMVERFFPNPEEAPLIKAIRDTYSNMWRIEENENNKQFSEIIEKVKKQPNNFVLKKTEYALWDAWIKRDVKNIYFGQEILETFENFGADKSWAYILMEKLRPMSVKNHIVWAKDKEGSSRGDFFEEVTPELGIYGTLFGNISNGDVLYNAQLGHKLKTKLASENEGGIETGNSAYDSAYLVD</sequence>
<dbReference type="Gene3D" id="3.30.1490.80">
    <property type="match status" value="1"/>
</dbReference>
<dbReference type="Pfam" id="PF03917">
    <property type="entry name" value="GSH_synth_ATP"/>
    <property type="match status" value="1"/>
</dbReference>
<dbReference type="Proteomes" id="UP001620626">
    <property type="component" value="Unassembled WGS sequence"/>
</dbReference>
<gene>
    <name evidence="1" type="ORF">niasHT_012799</name>
</gene>
<protein>
    <submittedName>
        <fullName evidence="1">Uncharacterized protein</fullName>
    </submittedName>
</protein>
<dbReference type="AlphaFoldDB" id="A0ABD2L988"/>
<dbReference type="Gene3D" id="3.30.1490.50">
    <property type="match status" value="1"/>
</dbReference>
<proteinExistence type="predicted"/>
<comment type="caution">
    <text evidence="1">The sequence shown here is derived from an EMBL/GenBank/DDBJ whole genome shotgun (WGS) entry which is preliminary data.</text>
</comment>
<dbReference type="EMBL" id="JBICBT010000494">
    <property type="protein sequence ID" value="KAL3111703.1"/>
    <property type="molecule type" value="Genomic_DNA"/>
</dbReference>
<dbReference type="InterPro" id="IPR014042">
    <property type="entry name" value="Glutathione_synthase_a-hlx"/>
</dbReference>
<dbReference type="PANTHER" id="PTHR11130">
    <property type="entry name" value="GLUTATHIONE SYNTHETASE"/>
    <property type="match status" value="1"/>
</dbReference>